<dbReference type="PANTHER" id="PTHR13593:SF113">
    <property type="entry name" value="SI:DKEY-266F7.9"/>
    <property type="match status" value="1"/>
</dbReference>
<dbReference type="Gene3D" id="3.20.20.190">
    <property type="entry name" value="Phosphatidylinositol (PI) phosphodiesterase"/>
    <property type="match status" value="1"/>
</dbReference>
<name>A0ABR4M978_9PEZI</name>
<dbReference type="RefSeq" id="XP_070856012.1">
    <property type="nucleotide sequence ID" value="XM_071001606.1"/>
</dbReference>
<dbReference type="Proteomes" id="UP001610728">
    <property type="component" value="Unassembled WGS sequence"/>
</dbReference>
<dbReference type="InterPro" id="IPR051057">
    <property type="entry name" value="PI-PLC_domain"/>
</dbReference>
<dbReference type="InterPro" id="IPR017946">
    <property type="entry name" value="PLC-like_Pdiesterase_TIM-brl"/>
</dbReference>
<sequence>MRFSLLAILPSLALSHAGSYHDTYDLWSFDVSDGPYADWMYHIADNTPLSSLSIPGTQSSMTDKLEKENLQTQSTPLAMQLTGGIRYIDISLQNGNDILLVTHRKAFTGYRLDDVLTTIYDFLDQHPHETVVLHIKMGNPLDKSQIFTELLTGYLSPGTPIGNRAAQHVYSKGPDGIITIPTLGEVRGKILILQDFNSDSYGQFGLPWSSPLISSHYFNFEAAKDVQVKQQPSSTSLANRTSFFPSISCIFSISKDGVWIEESQQRVLWLPPSRRPRKSVFAPKTIALGSLSGRITVIGFRSTD</sequence>
<dbReference type="PANTHER" id="PTHR13593">
    <property type="match status" value="1"/>
</dbReference>
<accession>A0ABR4M978</accession>
<evidence type="ECO:0000256" key="1">
    <source>
        <dbReference type="SAM" id="SignalP"/>
    </source>
</evidence>
<organism evidence="3 4">
    <name type="scientific">Ceratocystis lukuohia</name>
    <dbReference type="NCBI Taxonomy" id="2019550"/>
    <lineage>
        <taxon>Eukaryota</taxon>
        <taxon>Fungi</taxon>
        <taxon>Dikarya</taxon>
        <taxon>Ascomycota</taxon>
        <taxon>Pezizomycotina</taxon>
        <taxon>Sordariomycetes</taxon>
        <taxon>Hypocreomycetidae</taxon>
        <taxon>Microascales</taxon>
        <taxon>Ceratocystidaceae</taxon>
        <taxon>Ceratocystis</taxon>
    </lineage>
</organism>
<dbReference type="PROSITE" id="PS50007">
    <property type="entry name" value="PIPLC_X_DOMAIN"/>
    <property type="match status" value="1"/>
</dbReference>
<dbReference type="Pfam" id="PF00388">
    <property type="entry name" value="PI-PLC-X"/>
    <property type="match status" value="1"/>
</dbReference>
<protein>
    <submittedName>
        <fullName evidence="3">1-phosphatidylinositol phosphodiesterase</fullName>
    </submittedName>
</protein>
<keyword evidence="1" id="KW-0732">Signal</keyword>
<dbReference type="SUPFAM" id="SSF51695">
    <property type="entry name" value="PLC-like phosphodiesterases"/>
    <property type="match status" value="1"/>
</dbReference>
<comment type="caution">
    <text evidence="3">The sequence shown here is derived from an EMBL/GenBank/DDBJ whole genome shotgun (WGS) entry which is preliminary data.</text>
</comment>
<feature type="domain" description="Phosphatidylinositol-specific phospholipase C X" evidence="2">
    <location>
        <begin position="45"/>
        <end position="195"/>
    </location>
</feature>
<dbReference type="SMART" id="SM00148">
    <property type="entry name" value="PLCXc"/>
    <property type="match status" value="1"/>
</dbReference>
<dbReference type="GeneID" id="98121350"/>
<feature type="chain" id="PRO_5046540337" evidence="1">
    <location>
        <begin position="18"/>
        <end position="304"/>
    </location>
</feature>
<dbReference type="EMBL" id="JABSNW010000009">
    <property type="protein sequence ID" value="KAL2884831.1"/>
    <property type="molecule type" value="Genomic_DNA"/>
</dbReference>
<feature type="signal peptide" evidence="1">
    <location>
        <begin position="1"/>
        <end position="17"/>
    </location>
</feature>
<dbReference type="InterPro" id="IPR000909">
    <property type="entry name" value="PLipase_C_PInositol-sp_X_dom"/>
</dbReference>
<proteinExistence type="predicted"/>
<gene>
    <name evidence="3" type="ORF">HOO65_090126</name>
</gene>
<evidence type="ECO:0000259" key="2">
    <source>
        <dbReference type="SMART" id="SM00148"/>
    </source>
</evidence>
<keyword evidence="4" id="KW-1185">Reference proteome</keyword>
<reference evidence="3 4" key="1">
    <citation type="submission" date="2020-05" db="EMBL/GenBank/DDBJ databases">
        <title>Ceratocystis lukuohia genome.</title>
        <authorList>
            <person name="Harrington T.C."/>
            <person name="Kim K."/>
            <person name="Mayers C.G."/>
        </authorList>
    </citation>
    <scope>NUCLEOTIDE SEQUENCE [LARGE SCALE GENOMIC DNA]</scope>
    <source>
        <strain evidence="3 4">C4212</strain>
    </source>
</reference>
<evidence type="ECO:0000313" key="3">
    <source>
        <dbReference type="EMBL" id="KAL2884831.1"/>
    </source>
</evidence>
<evidence type="ECO:0000313" key="4">
    <source>
        <dbReference type="Proteomes" id="UP001610728"/>
    </source>
</evidence>